<dbReference type="PROSITE" id="PS51826">
    <property type="entry name" value="PSBD"/>
    <property type="match status" value="1"/>
</dbReference>
<evidence type="ECO:0000256" key="4">
    <source>
        <dbReference type="ARBA" id="ARBA00022737"/>
    </source>
</evidence>
<keyword evidence="3 9" id="KW-0808">Transferase</keyword>
<evidence type="ECO:0000256" key="1">
    <source>
        <dbReference type="ARBA" id="ARBA00007317"/>
    </source>
</evidence>
<sequence length="552" mass="56431">MALVEVQVPDIGDFDEVGVIEVLVKVGDTVKVEQSLITVESDKASMEIPSSQAGVVKEIKVAVGDKVKQGSVVVVVEAEGAAAAAPAPAAAVPAPVAAAPAPAPVAAPVAAPAAAGGSVTVVVPDIGDFDEVAVIEVLVKVGDTVKVEQSLITVESDKASMEIPSSTAGVVEELLVKLGDKVAKGTALARVKTVGGAAAPAPAAAAAAPAAAAPAPAAAAPVQAAAPSAALPAHQPTAPTGQLPHASPSIRKLARELGVPLAEVKGSGAKGRIVEADIQGFVKAVMAGAVQTAAQKAVAPAAAAGGGSGLNVLAWPKVDFDKFGPTERKELSRIKKISGANLHRNWVVIPHVTNHDDADITELEAFRVQLNKENEKAGIKVTMLAFMIKAAVAALKKFPEFNSSLDGDTLVLKNYFHIGFAADTPNGLVVPVIKDADKKGIFQISQEMSELAKKARDGKLGPADMSGGCFSISSLGGIGGKYFTPIINAPEVAIMGVCKSSMEPVWDGKAFQPRLILPLSLSWDHRVIDGAAAARFNVYFASLLADFRRIAL</sequence>
<dbReference type="Gene3D" id="2.40.50.100">
    <property type="match status" value="2"/>
</dbReference>
<feature type="domain" description="Lipoyl-binding" evidence="10">
    <location>
        <begin position="3"/>
        <end position="77"/>
    </location>
</feature>
<keyword evidence="5 9" id="KW-0450">Lipoyl</keyword>
<feature type="domain" description="Peripheral subunit-binding (PSBD)" evidence="11">
    <location>
        <begin position="245"/>
        <end position="282"/>
    </location>
</feature>
<comment type="function">
    <text evidence="7">The pyruvate dehydrogenase complex catalyzes the overall conversion of pyruvate to acetyl-CoA and CO(2). It contains multiple copies of three enzymatic components: pyruvate dehydrogenase (E1), dihydrolipoamide acetyltransferase (E2) and lipoamide dehydrogenase (E3).</text>
</comment>
<feature type="domain" description="Lipoyl-binding" evidence="10">
    <location>
        <begin position="118"/>
        <end position="192"/>
    </location>
</feature>
<dbReference type="PROSITE" id="PS00189">
    <property type="entry name" value="LIPOYL"/>
    <property type="match status" value="2"/>
</dbReference>
<dbReference type="Gene3D" id="4.10.320.10">
    <property type="entry name" value="E3-binding domain"/>
    <property type="match status" value="1"/>
</dbReference>
<dbReference type="InterPro" id="IPR001078">
    <property type="entry name" value="2-oxoacid_DH_actylTfrase"/>
</dbReference>
<dbReference type="PANTHER" id="PTHR43178:SF2">
    <property type="entry name" value="DIHYDROLIPOYLLYSINE-RESIDUE ACETYLTRANSFERASE COMPONENT OF PYRUVATE DEHYDROGENASE COMPLEX"/>
    <property type="match status" value="1"/>
</dbReference>
<dbReference type="Gene3D" id="3.30.559.10">
    <property type="entry name" value="Chloramphenicol acetyltransferase-like domain"/>
    <property type="match status" value="1"/>
</dbReference>
<evidence type="ECO:0000259" key="10">
    <source>
        <dbReference type="PROSITE" id="PS50968"/>
    </source>
</evidence>
<dbReference type="InterPro" id="IPR004167">
    <property type="entry name" value="PSBD"/>
</dbReference>
<evidence type="ECO:0000256" key="9">
    <source>
        <dbReference type="RuleBase" id="RU361137"/>
    </source>
</evidence>
<evidence type="ECO:0000313" key="13">
    <source>
        <dbReference type="Proteomes" id="UP001606302"/>
    </source>
</evidence>
<protein>
    <recommendedName>
        <fullName evidence="9">Acetyltransferase component of pyruvate dehydrogenase complex</fullName>
        <ecNumber evidence="9">2.3.1.12</ecNumber>
    </recommendedName>
</protein>
<dbReference type="PROSITE" id="PS50968">
    <property type="entry name" value="BIOTINYL_LIPOYL"/>
    <property type="match status" value="2"/>
</dbReference>
<evidence type="ECO:0000256" key="5">
    <source>
        <dbReference type="ARBA" id="ARBA00022823"/>
    </source>
</evidence>
<dbReference type="InterPro" id="IPR023213">
    <property type="entry name" value="CAT-like_dom_sf"/>
</dbReference>
<dbReference type="SUPFAM" id="SSF52777">
    <property type="entry name" value="CoA-dependent acyltransferases"/>
    <property type="match status" value="1"/>
</dbReference>
<accession>A0ABW7GJW5</accession>
<keyword evidence="4" id="KW-0677">Repeat</keyword>
<comment type="cofactor">
    <cofactor evidence="9">
        <name>(R)-lipoate</name>
        <dbReference type="ChEBI" id="CHEBI:83088"/>
    </cofactor>
    <text evidence="9">Binds 2 lipoyl cofactors covalently.</text>
</comment>
<dbReference type="GO" id="GO:0004742">
    <property type="term" value="F:dihydrolipoyllysine-residue acetyltransferase activity"/>
    <property type="evidence" value="ECO:0007669"/>
    <property type="project" value="UniProtKB-EC"/>
</dbReference>
<dbReference type="InterPro" id="IPR036625">
    <property type="entry name" value="E3-bd_dom_sf"/>
</dbReference>
<dbReference type="InterPro" id="IPR000089">
    <property type="entry name" value="Biotin_lipoyl"/>
</dbReference>
<evidence type="ECO:0000256" key="8">
    <source>
        <dbReference type="ARBA" id="ARBA00048370"/>
    </source>
</evidence>
<dbReference type="PANTHER" id="PTHR43178">
    <property type="entry name" value="DIHYDROLIPOAMIDE ACETYLTRANSFERASE COMPONENT OF PYRUVATE DEHYDROGENASE COMPLEX"/>
    <property type="match status" value="1"/>
</dbReference>
<evidence type="ECO:0000313" key="12">
    <source>
        <dbReference type="EMBL" id="MFG6462239.1"/>
    </source>
</evidence>
<proteinExistence type="inferred from homology"/>
<dbReference type="Proteomes" id="UP001606302">
    <property type="component" value="Unassembled WGS sequence"/>
</dbReference>
<dbReference type="InterPro" id="IPR050743">
    <property type="entry name" value="2-oxoacid_DH_E2_comp"/>
</dbReference>
<reference evidence="12 13" key="1">
    <citation type="submission" date="2024-08" db="EMBL/GenBank/DDBJ databases">
        <authorList>
            <person name="Lu H."/>
        </authorList>
    </citation>
    <scope>NUCLEOTIDE SEQUENCE [LARGE SCALE GENOMIC DNA]</scope>
    <source>
        <strain evidence="12 13">DXS20W</strain>
    </source>
</reference>
<dbReference type="SUPFAM" id="SSF47005">
    <property type="entry name" value="Peripheral subunit-binding domain of 2-oxo acid dehydrogenase complex"/>
    <property type="match status" value="1"/>
</dbReference>
<comment type="catalytic activity">
    <reaction evidence="8 9">
        <text>N(6)-[(R)-dihydrolipoyl]-L-lysyl-[protein] + acetyl-CoA = N(6)-[(R)-S(8)-acetyldihydrolipoyl]-L-lysyl-[protein] + CoA</text>
        <dbReference type="Rhea" id="RHEA:17017"/>
        <dbReference type="Rhea" id="RHEA-COMP:10475"/>
        <dbReference type="Rhea" id="RHEA-COMP:10478"/>
        <dbReference type="ChEBI" id="CHEBI:57287"/>
        <dbReference type="ChEBI" id="CHEBI:57288"/>
        <dbReference type="ChEBI" id="CHEBI:83100"/>
        <dbReference type="ChEBI" id="CHEBI:83111"/>
        <dbReference type="EC" id="2.3.1.12"/>
    </reaction>
</comment>
<comment type="caution">
    <text evidence="12">The sequence shown here is derived from an EMBL/GenBank/DDBJ whole genome shotgun (WGS) entry which is preliminary data.</text>
</comment>
<keyword evidence="13" id="KW-1185">Reference proteome</keyword>
<evidence type="ECO:0000259" key="11">
    <source>
        <dbReference type="PROSITE" id="PS51826"/>
    </source>
</evidence>
<dbReference type="RefSeq" id="WP_394511102.1">
    <property type="nucleotide sequence ID" value="NZ_JBIGHX010000003.1"/>
</dbReference>
<dbReference type="EMBL" id="JBIGHX010000003">
    <property type="protein sequence ID" value="MFG6462239.1"/>
    <property type="molecule type" value="Genomic_DNA"/>
</dbReference>
<dbReference type="InterPro" id="IPR011053">
    <property type="entry name" value="Single_hybrid_motif"/>
</dbReference>
<comment type="similarity">
    <text evidence="1 9">Belongs to the 2-oxoacid dehydrogenase family.</text>
</comment>
<dbReference type="Pfam" id="PF00364">
    <property type="entry name" value="Biotin_lipoyl"/>
    <property type="match status" value="2"/>
</dbReference>
<comment type="subunit">
    <text evidence="2 9">Forms a 24-polypeptide structural core with octahedral symmetry.</text>
</comment>
<organism evidence="12 13">
    <name type="scientific">Pelomonas lactea</name>
    <dbReference type="NCBI Taxonomy" id="3299030"/>
    <lineage>
        <taxon>Bacteria</taxon>
        <taxon>Pseudomonadati</taxon>
        <taxon>Pseudomonadota</taxon>
        <taxon>Betaproteobacteria</taxon>
        <taxon>Burkholderiales</taxon>
        <taxon>Sphaerotilaceae</taxon>
        <taxon>Roseateles</taxon>
    </lineage>
</organism>
<dbReference type="InterPro" id="IPR006256">
    <property type="entry name" value="AcTrfase_Pyrv_DH_cplx"/>
</dbReference>
<dbReference type="Pfam" id="PF02817">
    <property type="entry name" value="E3_binding"/>
    <property type="match status" value="1"/>
</dbReference>
<evidence type="ECO:0000256" key="6">
    <source>
        <dbReference type="ARBA" id="ARBA00023315"/>
    </source>
</evidence>
<dbReference type="InterPro" id="IPR003016">
    <property type="entry name" value="2-oxoA_DH_lipoyl-BS"/>
</dbReference>
<gene>
    <name evidence="12" type="primary">aceF</name>
    <name evidence="12" type="ORF">ACG04Q_11725</name>
</gene>
<evidence type="ECO:0000256" key="2">
    <source>
        <dbReference type="ARBA" id="ARBA00011484"/>
    </source>
</evidence>
<keyword evidence="6 9" id="KW-0012">Acyltransferase</keyword>
<name>A0ABW7GJW5_9BURK</name>
<dbReference type="SUPFAM" id="SSF51230">
    <property type="entry name" value="Single hybrid motif"/>
    <property type="match status" value="2"/>
</dbReference>
<evidence type="ECO:0000256" key="3">
    <source>
        <dbReference type="ARBA" id="ARBA00022679"/>
    </source>
</evidence>
<dbReference type="Pfam" id="PF00198">
    <property type="entry name" value="2-oxoacid_dh"/>
    <property type="match status" value="1"/>
</dbReference>
<dbReference type="CDD" id="cd06849">
    <property type="entry name" value="lipoyl_domain"/>
    <property type="match status" value="2"/>
</dbReference>
<dbReference type="EC" id="2.3.1.12" evidence="9"/>
<evidence type="ECO:0000256" key="7">
    <source>
        <dbReference type="ARBA" id="ARBA00025211"/>
    </source>
</evidence>
<dbReference type="NCBIfam" id="TIGR01348">
    <property type="entry name" value="PDHac_trf_long"/>
    <property type="match status" value="1"/>
</dbReference>